<evidence type="ECO:0000313" key="13">
    <source>
        <dbReference type="EMBL" id="MDO3382320.1"/>
    </source>
</evidence>
<evidence type="ECO:0000256" key="11">
    <source>
        <dbReference type="PROSITE-ProRule" id="PRU00278"/>
    </source>
</evidence>
<dbReference type="RefSeq" id="WP_302712502.1">
    <property type="nucleotide sequence ID" value="NZ_JAULRT010000052.1"/>
</dbReference>
<sequence length="619" mass="67302">MLQTMRDNSKGVVAGILVGLLVIIFALSGAEALFSSRNSDQVALTVNGQDITETEVQRAIEQQKAQMRSRFGDAVPEDFLSSENLREPAIEQLVERTLLIQAAEDANMAVSESQISNVIMSIGAFQNESGQFDPNTYRMVLARSAYTPATYRKELVRDLTVNQLASGISQSNFATAEEAKWLLQLNSQTRDFSYVTLSTDSLMDQVDVSEADIQTYYDANASEFTEPEKVAVEYIELSVDALMEDVEVTEETLRAQFEDNIEDFTPSIERHAAHILLEEPSEEQLAEVQQALNSGADFAELAQQYSDDLGSKDQGGDVGISSGDAFPEAFEEALEALSVGEVSGPVETDAGTHFIKLLSETGGEPASFEEQRDQIAAQIKRARAETRFIELLDRLEDLSYNAESLAAVASELGLSAENTEPFSRDGGAGIASSGQFVRAAFSEEVLEFDNASEVIELAPDRVVVLKKTELQPSYVKPLAEVSDQIRANLSEEKAAQLLAEQGKALEQALASGTDFAEVAEQYGVEVIQLEAIARGDMEQPRAVVEFAFSLPRPEAGPVIDGVARSGEYTVVRLTAVNIPSEEPGEDELKGISQALAGMYGAADFQAFAGYLRETADIER</sequence>
<proteinExistence type="inferred from homology"/>
<dbReference type="Gene3D" id="3.10.50.40">
    <property type="match status" value="1"/>
</dbReference>
<keyword evidence="11" id="KW-0413">Isomerase</keyword>
<protein>
    <recommendedName>
        <fullName evidence="9">Periplasmic chaperone PpiD</fullName>
    </recommendedName>
    <alternativeName>
        <fullName evidence="10">Periplasmic folding chaperone</fullName>
    </alternativeName>
</protein>
<dbReference type="Gene3D" id="1.10.4030.10">
    <property type="entry name" value="Porin chaperone SurA, peptide-binding domain"/>
    <property type="match status" value="1"/>
</dbReference>
<reference evidence="13" key="1">
    <citation type="submission" date="2023-07" db="EMBL/GenBank/DDBJ databases">
        <title>Gilvimarinus algae sp. nov., isolated from the surface of Kelp.</title>
        <authorList>
            <person name="Sun Y.Y."/>
            <person name="Gong Y."/>
            <person name="Du Z.J."/>
        </authorList>
    </citation>
    <scope>NUCLEOTIDE SEQUENCE</scope>
    <source>
        <strain evidence="13">SDUM040014</strain>
    </source>
</reference>
<dbReference type="InterPro" id="IPR052029">
    <property type="entry name" value="PpiD_chaperone"/>
</dbReference>
<keyword evidence="3" id="KW-0997">Cell inner membrane</keyword>
<evidence type="ECO:0000256" key="7">
    <source>
        <dbReference type="ARBA" id="ARBA00023186"/>
    </source>
</evidence>
<evidence type="ECO:0000256" key="1">
    <source>
        <dbReference type="ARBA" id="ARBA00004382"/>
    </source>
</evidence>
<dbReference type="SUPFAM" id="SSF109998">
    <property type="entry name" value="Triger factor/SurA peptide-binding domain-like"/>
    <property type="match status" value="1"/>
</dbReference>
<dbReference type="Gene3D" id="6.10.140.970">
    <property type="match status" value="1"/>
</dbReference>
<keyword evidence="11" id="KW-0697">Rotamase</keyword>
<keyword evidence="7" id="KW-0143">Chaperone</keyword>
<evidence type="ECO:0000259" key="12">
    <source>
        <dbReference type="PROSITE" id="PS50198"/>
    </source>
</evidence>
<comment type="similarity">
    <text evidence="8">Belongs to the PpiD chaperone family.</text>
</comment>
<keyword evidence="4" id="KW-0812">Transmembrane</keyword>
<dbReference type="InterPro" id="IPR027304">
    <property type="entry name" value="Trigger_fact/SurA_dom_sf"/>
</dbReference>
<dbReference type="Pfam" id="PF13624">
    <property type="entry name" value="SurA_N_3"/>
    <property type="match status" value="1"/>
</dbReference>
<evidence type="ECO:0000256" key="6">
    <source>
        <dbReference type="ARBA" id="ARBA00023136"/>
    </source>
</evidence>
<dbReference type="PROSITE" id="PS01096">
    <property type="entry name" value="PPIC_PPIASE_1"/>
    <property type="match status" value="1"/>
</dbReference>
<evidence type="ECO:0000256" key="5">
    <source>
        <dbReference type="ARBA" id="ARBA00022989"/>
    </source>
</evidence>
<gene>
    <name evidence="13" type="ORF">QWI16_09045</name>
</gene>
<dbReference type="PANTHER" id="PTHR47529:SF1">
    <property type="entry name" value="PERIPLASMIC CHAPERONE PPID"/>
    <property type="match status" value="1"/>
</dbReference>
<keyword evidence="2" id="KW-1003">Cell membrane</keyword>
<evidence type="ECO:0000256" key="8">
    <source>
        <dbReference type="ARBA" id="ARBA00038408"/>
    </source>
</evidence>
<evidence type="ECO:0000256" key="10">
    <source>
        <dbReference type="ARBA" id="ARBA00042775"/>
    </source>
</evidence>
<evidence type="ECO:0000313" key="14">
    <source>
        <dbReference type="Proteomes" id="UP001168380"/>
    </source>
</evidence>
<keyword evidence="5" id="KW-1133">Transmembrane helix</keyword>
<name>A0ABT8TED0_9GAMM</name>
<dbReference type="InterPro" id="IPR000297">
    <property type="entry name" value="PPIase_PpiC"/>
</dbReference>
<keyword evidence="6" id="KW-0472">Membrane</keyword>
<dbReference type="SUPFAM" id="SSF54534">
    <property type="entry name" value="FKBP-like"/>
    <property type="match status" value="1"/>
</dbReference>
<evidence type="ECO:0000256" key="9">
    <source>
        <dbReference type="ARBA" id="ARBA00040743"/>
    </source>
</evidence>
<dbReference type="PANTHER" id="PTHR47529">
    <property type="entry name" value="PEPTIDYL-PROLYL CIS-TRANS ISOMERASE D"/>
    <property type="match status" value="1"/>
</dbReference>
<dbReference type="EMBL" id="JAULRT010000052">
    <property type="protein sequence ID" value="MDO3382320.1"/>
    <property type="molecule type" value="Genomic_DNA"/>
</dbReference>
<keyword evidence="14" id="KW-1185">Reference proteome</keyword>
<dbReference type="InterPro" id="IPR046357">
    <property type="entry name" value="PPIase_dom_sf"/>
</dbReference>
<evidence type="ECO:0000256" key="2">
    <source>
        <dbReference type="ARBA" id="ARBA00022475"/>
    </source>
</evidence>
<dbReference type="Proteomes" id="UP001168380">
    <property type="component" value="Unassembled WGS sequence"/>
</dbReference>
<accession>A0ABT8TED0</accession>
<dbReference type="InterPro" id="IPR023058">
    <property type="entry name" value="PPIase_PpiC_CS"/>
</dbReference>
<evidence type="ECO:0000256" key="4">
    <source>
        <dbReference type="ARBA" id="ARBA00022692"/>
    </source>
</evidence>
<feature type="domain" description="PpiC" evidence="12">
    <location>
        <begin position="267"/>
        <end position="359"/>
    </location>
</feature>
<comment type="subcellular location">
    <subcellularLocation>
        <location evidence="1">Cell inner membrane</location>
        <topology evidence="1">Single-pass type II membrane protein</topology>
        <orientation evidence="1">Periplasmic side</orientation>
    </subcellularLocation>
</comment>
<evidence type="ECO:0000256" key="3">
    <source>
        <dbReference type="ARBA" id="ARBA00022519"/>
    </source>
</evidence>
<organism evidence="13 14">
    <name type="scientific">Gilvimarinus algae</name>
    <dbReference type="NCBI Taxonomy" id="3058037"/>
    <lineage>
        <taxon>Bacteria</taxon>
        <taxon>Pseudomonadati</taxon>
        <taxon>Pseudomonadota</taxon>
        <taxon>Gammaproteobacteria</taxon>
        <taxon>Cellvibrionales</taxon>
        <taxon>Cellvibrionaceae</taxon>
        <taxon>Gilvimarinus</taxon>
    </lineage>
</organism>
<dbReference type="PROSITE" id="PS50198">
    <property type="entry name" value="PPIC_PPIASE_2"/>
    <property type="match status" value="1"/>
</dbReference>
<dbReference type="Pfam" id="PF00639">
    <property type="entry name" value="Rotamase"/>
    <property type="match status" value="1"/>
</dbReference>
<comment type="caution">
    <text evidence="13">The sequence shown here is derived from an EMBL/GenBank/DDBJ whole genome shotgun (WGS) entry which is preliminary data.</text>
</comment>